<dbReference type="STRING" id="378753.KRH_21400"/>
<dbReference type="HOGENOM" id="CLU_025810_5_2_11"/>
<dbReference type="PANTHER" id="PTHR11079:SF161">
    <property type="entry name" value="CMP_DCMP-TYPE DEAMINASE DOMAIN-CONTAINING PROTEIN"/>
    <property type="match status" value="1"/>
</dbReference>
<gene>
    <name evidence="2" type="primary">guaD</name>
    <name evidence="2" type="ordered locus">KRH_21400</name>
</gene>
<dbReference type="CDD" id="cd01285">
    <property type="entry name" value="nucleoside_deaminase"/>
    <property type="match status" value="1"/>
</dbReference>
<evidence type="ECO:0000259" key="1">
    <source>
        <dbReference type="PROSITE" id="PS51747"/>
    </source>
</evidence>
<dbReference type="GO" id="GO:0047974">
    <property type="term" value="F:guanosine deaminase activity"/>
    <property type="evidence" value="ECO:0007669"/>
    <property type="project" value="TreeGrafter"/>
</dbReference>
<dbReference type="EC" id="3.5.4.3" evidence="2"/>
<sequence>MRKEPAMTNAPEQDSVHRHLRTTIDAAARNAAADGGPFGALLVTADGREFTAVNRVTADNDPTAHAEVCAIRAACSALGTHDLGGATLYSSCEPCPMCLSAALWARLDRVFFAADRHDAAAGGFDDAAFYDFFTATPEQKDALLPVRHVALDTRTEPFERWAANAQRTTY</sequence>
<dbReference type="Gene3D" id="3.40.140.10">
    <property type="entry name" value="Cytidine Deaminase, domain 2"/>
    <property type="match status" value="1"/>
</dbReference>
<proteinExistence type="predicted"/>
<dbReference type="AlphaFoldDB" id="B2GHX5"/>
<evidence type="ECO:0000313" key="3">
    <source>
        <dbReference type="Proteomes" id="UP000008838"/>
    </source>
</evidence>
<dbReference type="InterPro" id="IPR016193">
    <property type="entry name" value="Cytidine_deaminase-like"/>
</dbReference>
<feature type="domain" description="CMP/dCMP-type deaminase" evidence="1">
    <location>
        <begin position="14"/>
        <end position="146"/>
    </location>
</feature>
<reference evidence="2 3" key="1">
    <citation type="journal article" date="2008" name="J. Bacteriol.">
        <title>Complete genome sequence of the soil actinomycete Kocuria rhizophila.</title>
        <authorList>
            <person name="Takarada H."/>
            <person name="Sekine M."/>
            <person name="Kosugi H."/>
            <person name="Matsuo Y."/>
            <person name="Fujisawa T."/>
            <person name="Omata S."/>
            <person name="Kishi E."/>
            <person name="Shimizu A."/>
            <person name="Tsukatani N."/>
            <person name="Tanikawa S."/>
            <person name="Fujita N."/>
            <person name="Harayama S."/>
        </authorList>
    </citation>
    <scope>NUCLEOTIDE SEQUENCE [LARGE SCALE GENOMIC DNA]</scope>
    <source>
        <strain evidence="3">ATCC 9341 / DSM 348 / NBRC 103217 / DC2201</strain>
    </source>
</reference>
<evidence type="ECO:0000313" key="2">
    <source>
        <dbReference type="EMBL" id="BAG30487.1"/>
    </source>
</evidence>
<dbReference type="PANTHER" id="PTHR11079">
    <property type="entry name" value="CYTOSINE DEAMINASE FAMILY MEMBER"/>
    <property type="match status" value="1"/>
</dbReference>
<keyword evidence="2" id="KW-0378">Hydrolase</keyword>
<dbReference type="KEGG" id="krh:KRH_21400"/>
<dbReference type="Proteomes" id="UP000008838">
    <property type="component" value="Chromosome"/>
</dbReference>
<protein>
    <submittedName>
        <fullName evidence="2">Guanine deaminase</fullName>
        <ecNumber evidence="2">3.5.4.3</ecNumber>
    </submittedName>
</protein>
<name>B2GHX5_KOCRD</name>
<dbReference type="GO" id="GO:0006152">
    <property type="term" value="P:purine nucleoside catabolic process"/>
    <property type="evidence" value="ECO:0007669"/>
    <property type="project" value="TreeGrafter"/>
</dbReference>
<accession>B2GHX5</accession>
<dbReference type="EMBL" id="AP009152">
    <property type="protein sequence ID" value="BAG30487.1"/>
    <property type="molecule type" value="Genomic_DNA"/>
</dbReference>
<keyword evidence="3" id="KW-1185">Reference proteome</keyword>
<organism evidence="2 3">
    <name type="scientific">Kocuria rhizophila (strain ATCC 9341 / DSM 348 / NBRC 103217 / DC2201)</name>
    <dbReference type="NCBI Taxonomy" id="378753"/>
    <lineage>
        <taxon>Bacteria</taxon>
        <taxon>Bacillati</taxon>
        <taxon>Actinomycetota</taxon>
        <taxon>Actinomycetes</taxon>
        <taxon>Micrococcales</taxon>
        <taxon>Micrococcaceae</taxon>
        <taxon>Kocuria</taxon>
    </lineage>
</organism>
<dbReference type="eggNOG" id="COG0590">
    <property type="taxonomic scope" value="Bacteria"/>
</dbReference>
<dbReference type="SUPFAM" id="SSF53927">
    <property type="entry name" value="Cytidine deaminase-like"/>
    <property type="match status" value="1"/>
</dbReference>
<dbReference type="GO" id="GO:0008892">
    <property type="term" value="F:guanine deaminase activity"/>
    <property type="evidence" value="ECO:0007669"/>
    <property type="project" value="UniProtKB-EC"/>
</dbReference>
<dbReference type="Pfam" id="PF00383">
    <property type="entry name" value="dCMP_cyt_deam_1"/>
    <property type="match status" value="1"/>
</dbReference>
<dbReference type="InterPro" id="IPR002125">
    <property type="entry name" value="CMP_dCMP_dom"/>
</dbReference>
<dbReference type="PROSITE" id="PS51747">
    <property type="entry name" value="CYT_DCMP_DEAMINASES_2"/>
    <property type="match status" value="1"/>
</dbReference>